<accession>A0AAW0I6Q2</accession>
<feature type="compositionally biased region" description="Basic residues" evidence="1">
    <location>
        <begin position="16"/>
        <end position="42"/>
    </location>
</feature>
<dbReference type="EMBL" id="JBBHLL010000206">
    <property type="protein sequence ID" value="KAK7810032.1"/>
    <property type="molecule type" value="Genomic_DNA"/>
</dbReference>
<evidence type="ECO:0000256" key="1">
    <source>
        <dbReference type="SAM" id="MobiDB-lite"/>
    </source>
</evidence>
<gene>
    <name evidence="2" type="ORF">U0070_006231</name>
</gene>
<evidence type="ECO:0000313" key="3">
    <source>
        <dbReference type="Proteomes" id="UP001488838"/>
    </source>
</evidence>
<feature type="non-terminal residue" evidence="2">
    <location>
        <position position="1"/>
    </location>
</feature>
<dbReference type="Proteomes" id="UP001488838">
    <property type="component" value="Unassembled WGS sequence"/>
</dbReference>
<protein>
    <submittedName>
        <fullName evidence="2">Uncharacterized protein</fullName>
    </submittedName>
</protein>
<dbReference type="AlphaFoldDB" id="A0AAW0I6Q2"/>
<organism evidence="2 3">
    <name type="scientific">Myodes glareolus</name>
    <name type="common">Bank vole</name>
    <name type="synonym">Clethrionomys glareolus</name>
    <dbReference type="NCBI Taxonomy" id="447135"/>
    <lineage>
        <taxon>Eukaryota</taxon>
        <taxon>Metazoa</taxon>
        <taxon>Chordata</taxon>
        <taxon>Craniata</taxon>
        <taxon>Vertebrata</taxon>
        <taxon>Euteleostomi</taxon>
        <taxon>Mammalia</taxon>
        <taxon>Eutheria</taxon>
        <taxon>Euarchontoglires</taxon>
        <taxon>Glires</taxon>
        <taxon>Rodentia</taxon>
        <taxon>Myomorpha</taxon>
        <taxon>Muroidea</taxon>
        <taxon>Cricetidae</taxon>
        <taxon>Arvicolinae</taxon>
        <taxon>Myodes</taxon>
    </lineage>
</organism>
<feature type="compositionally biased region" description="Low complexity" evidence="1">
    <location>
        <begin position="51"/>
        <end position="62"/>
    </location>
</feature>
<reference evidence="2 3" key="1">
    <citation type="journal article" date="2023" name="bioRxiv">
        <title>Conserved and derived expression patterns and positive selection on dental genes reveal complex evolutionary context of ever-growing rodent molars.</title>
        <authorList>
            <person name="Calamari Z.T."/>
            <person name="Song A."/>
            <person name="Cohen E."/>
            <person name="Akter M."/>
            <person name="Roy R.D."/>
            <person name="Hallikas O."/>
            <person name="Christensen M.M."/>
            <person name="Li P."/>
            <person name="Marangoni P."/>
            <person name="Jernvall J."/>
            <person name="Klein O.D."/>
        </authorList>
    </citation>
    <scope>NUCLEOTIDE SEQUENCE [LARGE SCALE GENOMIC DNA]</scope>
    <source>
        <strain evidence="2">V071</strain>
    </source>
</reference>
<name>A0AAW0I6Q2_MYOGA</name>
<feature type="region of interest" description="Disordered" evidence="1">
    <location>
        <begin position="1"/>
        <end position="100"/>
    </location>
</feature>
<feature type="compositionally biased region" description="Gly residues" evidence="1">
    <location>
        <begin position="78"/>
        <end position="90"/>
    </location>
</feature>
<comment type="caution">
    <text evidence="2">The sequence shown here is derived from an EMBL/GenBank/DDBJ whole genome shotgun (WGS) entry which is preliminary data.</text>
</comment>
<keyword evidence="3" id="KW-1185">Reference proteome</keyword>
<proteinExistence type="predicted"/>
<evidence type="ECO:0000313" key="2">
    <source>
        <dbReference type="EMBL" id="KAK7810032.1"/>
    </source>
</evidence>
<sequence length="188" mass="20219">RPRGLQADGAALLLHPQHRLQRLRRPHRAHRRRRGLVRRARGARTPGGAGPLAAPAVSPAVSLGGGAASPGTQRGRRGPGAGCGDPGGGDLGEDARRWTWEQSRSRSLSWGVGEGKEETPKEPELEPELLFLMQLNTEQAALGRFFLDSSFPPAKGSQGRLLLQTEAELAKSTLPRCCAWYQVAKVQG</sequence>